<dbReference type="HOGENOM" id="CLU_2162175_0_0_1"/>
<dbReference type="EnsemblPlants" id="KEH26186">
    <property type="protein sequence ID" value="KEH26186"/>
    <property type="gene ID" value="MTR_6g046055"/>
</dbReference>
<accession>A0A072U9S4</accession>
<evidence type="ECO:0000313" key="1">
    <source>
        <dbReference type="EMBL" id="KEH26186.1"/>
    </source>
</evidence>
<keyword evidence="3" id="KW-1185">Reference proteome</keyword>
<reference evidence="1 3" key="1">
    <citation type="journal article" date="2011" name="Nature">
        <title>The Medicago genome provides insight into the evolution of rhizobial symbioses.</title>
        <authorList>
            <person name="Young N.D."/>
            <person name="Debelle F."/>
            <person name="Oldroyd G.E."/>
            <person name="Geurts R."/>
            <person name="Cannon S.B."/>
            <person name="Udvardi M.K."/>
            <person name="Benedito V.A."/>
            <person name="Mayer K.F."/>
            <person name="Gouzy J."/>
            <person name="Schoof H."/>
            <person name="Van de Peer Y."/>
            <person name="Proost S."/>
            <person name="Cook D.R."/>
            <person name="Meyers B.C."/>
            <person name="Spannagl M."/>
            <person name="Cheung F."/>
            <person name="De Mita S."/>
            <person name="Krishnakumar V."/>
            <person name="Gundlach H."/>
            <person name="Zhou S."/>
            <person name="Mudge J."/>
            <person name="Bharti A.K."/>
            <person name="Murray J.D."/>
            <person name="Naoumkina M.A."/>
            <person name="Rosen B."/>
            <person name="Silverstein K.A."/>
            <person name="Tang H."/>
            <person name="Rombauts S."/>
            <person name="Zhao P.X."/>
            <person name="Zhou P."/>
            <person name="Barbe V."/>
            <person name="Bardou P."/>
            <person name="Bechner M."/>
            <person name="Bellec A."/>
            <person name="Berger A."/>
            <person name="Berges H."/>
            <person name="Bidwell S."/>
            <person name="Bisseling T."/>
            <person name="Choisne N."/>
            <person name="Couloux A."/>
            <person name="Denny R."/>
            <person name="Deshpande S."/>
            <person name="Dai X."/>
            <person name="Doyle J.J."/>
            <person name="Dudez A.M."/>
            <person name="Farmer A.D."/>
            <person name="Fouteau S."/>
            <person name="Franken C."/>
            <person name="Gibelin C."/>
            <person name="Gish J."/>
            <person name="Goldstein S."/>
            <person name="Gonzalez A.J."/>
            <person name="Green P.J."/>
            <person name="Hallab A."/>
            <person name="Hartog M."/>
            <person name="Hua A."/>
            <person name="Humphray S.J."/>
            <person name="Jeong D.H."/>
            <person name="Jing Y."/>
            <person name="Jocker A."/>
            <person name="Kenton S.M."/>
            <person name="Kim D.J."/>
            <person name="Klee K."/>
            <person name="Lai H."/>
            <person name="Lang C."/>
            <person name="Lin S."/>
            <person name="Macmil S.L."/>
            <person name="Magdelenat G."/>
            <person name="Matthews L."/>
            <person name="McCorrison J."/>
            <person name="Monaghan E.L."/>
            <person name="Mun J.H."/>
            <person name="Najar F.Z."/>
            <person name="Nicholson C."/>
            <person name="Noirot C."/>
            <person name="O'Bleness M."/>
            <person name="Paule C.R."/>
            <person name="Poulain J."/>
            <person name="Prion F."/>
            <person name="Qin B."/>
            <person name="Qu C."/>
            <person name="Retzel E.F."/>
            <person name="Riddle C."/>
            <person name="Sallet E."/>
            <person name="Samain S."/>
            <person name="Samson N."/>
            <person name="Sanders I."/>
            <person name="Saurat O."/>
            <person name="Scarpelli C."/>
            <person name="Schiex T."/>
            <person name="Segurens B."/>
            <person name="Severin A.J."/>
            <person name="Sherrier D.J."/>
            <person name="Shi R."/>
            <person name="Sims S."/>
            <person name="Singer S.R."/>
            <person name="Sinharoy S."/>
            <person name="Sterck L."/>
            <person name="Viollet A."/>
            <person name="Wang B.B."/>
            <person name="Wang K."/>
            <person name="Wang M."/>
            <person name="Wang X."/>
            <person name="Warfsmann J."/>
            <person name="Weissenbach J."/>
            <person name="White D.D."/>
            <person name="White J.D."/>
            <person name="Wiley G.B."/>
            <person name="Wincker P."/>
            <person name="Xing Y."/>
            <person name="Yang L."/>
            <person name="Yao Z."/>
            <person name="Ying F."/>
            <person name="Zhai J."/>
            <person name="Zhou L."/>
            <person name="Zuber A."/>
            <person name="Denarie J."/>
            <person name="Dixon R.A."/>
            <person name="May G.D."/>
            <person name="Schwartz D.C."/>
            <person name="Rogers J."/>
            <person name="Quetier F."/>
            <person name="Town C.D."/>
            <person name="Roe B.A."/>
        </authorList>
    </citation>
    <scope>NUCLEOTIDE SEQUENCE [LARGE SCALE GENOMIC DNA]</scope>
    <source>
        <strain evidence="1">A17</strain>
        <strain evidence="2 3">cv. Jemalong A17</strain>
    </source>
</reference>
<name>A0A072U9S4_MEDTR</name>
<proteinExistence type="predicted"/>
<reference evidence="2" key="3">
    <citation type="submission" date="2015-04" db="UniProtKB">
        <authorList>
            <consortium name="EnsemblPlants"/>
        </authorList>
    </citation>
    <scope>IDENTIFICATION</scope>
    <source>
        <strain evidence="2">cv. Jemalong A17</strain>
    </source>
</reference>
<evidence type="ECO:0000313" key="2">
    <source>
        <dbReference type="EnsemblPlants" id="KEH26186"/>
    </source>
</evidence>
<sequence>MGSKWDIEKFTGLNDFGLWKVKMQAVWIQQKCEKALKGEESKPSLEPCESTDFCVFRKPGRSNVHRSPRRAMILASRVMKFIARHASLFPSPRELFGATRHGEQPFLASRA</sequence>
<protein>
    <submittedName>
        <fullName evidence="1 2">Uncharacterized protein</fullName>
    </submittedName>
</protein>
<organism evidence="1 3">
    <name type="scientific">Medicago truncatula</name>
    <name type="common">Barrel medic</name>
    <name type="synonym">Medicago tribuloides</name>
    <dbReference type="NCBI Taxonomy" id="3880"/>
    <lineage>
        <taxon>Eukaryota</taxon>
        <taxon>Viridiplantae</taxon>
        <taxon>Streptophyta</taxon>
        <taxon>Embryophyta</taxon>
        <taxon>Tracheophyta</taxon>
        <taxon>Spermatophyta</taxon>
        <taxon>Magnoliopsida</taxon>
        <taxon>eudicotyledons</taxon>
        <taxon>Gunneridae</taxon>
        <taxon>Pentapetalae</taxon>
        <taxon>rosids</taxon>
        <taxon>fabids</taxon>
        <taxon>Fabales</taxon>
        <taxon>Fabaceae</taxon>
        <taxon>Papilionoideae</taxon>
        <taxon>50 kb inversion clade</taxon>
        <taxon>NPAAA clade</taxon>
        <taxon>Hologalegina</taxon>
        <taxon>IRL clade</taxon>
        <taxon>Trifolieae</taxon>
        <taxon>Medicago</taxon>
    </lineage>
</organism>
<dbReference type="AlphaFoldDB" id="A0A072U9S4"/>
<dbReference type="EMBL" id="CM001222">
    <property type="protein sequence ID" value="KEH26186.1"/>
    <property type="molecule type" value="Genomic_DNA"/>
</dbReference>
<gene>
    <name evidence="1" type="ordered locus">MTR_6g046055</name>
</gene>
<dbReference type="PaxDb" id="3880-AES83999"/>
<reference evidence="1 3" key="2">
    <citation type="journal article" date="2014" name="BMC Genomics">
        <title>An improved genome release (version Mt4.0) for the model legume Medicago truncatula.</title>
        <authorList>
            <person name="Tang H."/>
            <person name="Krishnakumar V."/>
            <person name="Bidwell S."/>
            <person name="Rosen B."/>
            <person name="Chan A."/>
            <person name="Zhou S."/>
            <person name="Gentzbittel L."/>
            <person name="Childs K.L."/>
            <person name="Yandell M."/>
            <person name="Gundlach H."/>
            <person name="Mayer K.F."/>
            <person name="Schwartz D.C."/>
            <person name="Town C.D."/>
        </authorList>
    </citation>
    <scope>GENOME REANNOTATION</scope>
    <source>
        <strain evidence="1">A17</strain>
        <strain evidence="2 3">cv. Jemalong A17</strain>
    </source>
</reference>
<dbReference type="Proteomes" id="UP000002051">
    <property type="component" value="Chromosome 6"/>
</dbReference>
<evidence type="ECO:0000313" key="3">
    <source>
        <dbReference type="Proteomes" id="UP000002051"/>
    </source>
</evidence>